<sequence length="66" mass="6934">MAKTQTPMMPTGGKVLPKLICVLVGLVVLVIVVRHPSEAAAMFKVVGGAFVGVIEGLWTFVQRLAG</sequence>
<dbReference type="RefSeq" id="WP_133906237.1">
    <property type="nucleotide sequence ID" value="NZ_SOCP01000012.1"/>
</dbReference>
<feature type="transmembrane region" description="Helical" evidence="1">
    <location>
        <begin position="39"/>
        <end position="61"/>
    </location>
</feature>
<evidence type="ECO:0000256" key="1">
    <source>
        <dbReference type="SAM" id="Phobius"/>
    </source>
</evidence>
<name>A0A4R7V9B4_9PSEU</name>
<keyword evidence="1" id="KW-0812">Transmembrane</keyword>
<organism evidence="2 3">
    <name type="scientific">Actinophytocola oryzae</name>
    <dbReference type="NCBI Taxonomy" id="502181"/>
    <lineage>
        <taxon>Bacteria</taxon>
        <taxon>Bacillati</taxon>
        <taxon>Actinomycetota</taxon>
        <taxon>Actinomycetes</taxon>
        <taxon>Pseudonocardiales</taxon>
        <taxon>Pseudonocardiaceae</taxon>
    </lineage>
</organism>
<protein>
    <submittedName>
        <fullName evidence="2">Uncharacterized protein</fullName>
    </submittedName>
</protein>
<evidence type="ECO:0000313" key="2">
    <source>
        <dbReference type="EMBL" id="TDV45526.1"/>
    </source>
</evidence>
<dbReference type="AlphaFoldDB" id="A0A4R7V9B4"/>
<proteinExistence type="predicted"/>
<dbReference type="Proteomes" id="UP000294927">
    <property type="component" value="Unassembled WGS sequence"/>
</dbReference>
<accession>A0A4R7V9B4</accession>
<keyword evidence="3" id="KW-1185">Reference proteome</keyword>
<reference evidence="2 3" key="1">
    <citation type="submission" date="2019-03" db="EMBL/GenBank/DDBJ databases">
        <title>Genomic Encyclopedia of Archaeal and Bacterial Type Strains, Phase II (KMG-II): from individual species to whole genera.</title>
        <authorList>
            <person name="Goeker M."/>
        </authorList>
    </citation>
    <scope>NUCLEOTIDE SEQUENCE [LARGE SCALE GENOMIC DNA]</scope>
    <source>
        <strain evidence="2 3">DSM 45499</strain>
    </source>
</reference>
<comment type="caution">
    <text evidence="2">The sequence shown here is derived from an EMBL/GenBank/DDBJ whole genome shotgun (WGS) entry which is preliminary data.</text>
</comment>
<keyword evidence="1" id="KW-0472">Membrane</keyword>
<evidence type="ECO:0000313" key="3">
    <source>
        <dbReference type="Proteomes" id="UP000294927"/>
    </source>
</evidence>
<gene>
    <name evidence="2" type="ORF">CLV71_112195</name>
</gene>
<keyword evidence="1" id="KW-1133">Transmembrane helix</keyword>
<feature type="transmembrane region" description="Helical" evidence="1">
    <location>
        <begin position="15"/>
        <end position="33"/>
    </location>
</feature>
<dbReference type="EMBL" id="SOCP01000012">
    <property type="protein sequence ID" value="TDV45526.1"/>
    <property type="molecule type" value="Genomic_DNA"/>
</dbReference>